<name>A0A8E2ERX4_9PEZI</name>
<reference evidence="2 3" key="1">
    <citation type="journal article" date="2016" name="Nat. Commun.">
        <title>Ectomycorrhizal ecology is imprinted in the genome of the dominant symbiotic fungus Cenococcum geophilum.</title>
        <authorList>
            <consortium name="DOE Joint Genome Institute"/>
            <person name="Peter M."/>
            <person name="Kohler A."/>
            <person name="Ohm R.A."/>
            <person name="Kuo A."/>
            <person name="Krutzmann J."/>
            <person name="Morin E."/>
            <person name="Arend M."/>
            <person name="Barry K.W."/>
            <person name="Binder M."/>
            <person name="Choi C."/>
            <person name="Clum A."/>
            <person name="Copeland A."/>
            <person name="Grisel N."/>
            <person name="Haridas S."/>
            <person name="Kipfer T."/>
            <person name="LaButti K."/>
            <person name="Lindquist E."/>
            <person name="Lipzen A."/>
            <person name="Maire R."/>
            <person name="Meier B."/>
            <person name="Mihaltcheva S."/>
            <person name="Molinier V."/>
            <person name="Murat C."/>
            <person name="Poggeler S."/>
            <person name="Quandt C.A."/>
            <person name="Sperisen C."/>
            <person name="Tritt A."/>
            <person name="Tisserant E."/>
            <person name="Crous P.W."/>
            <person name="Henrissat B."/>
            <person name="Nehls U."/>
            <person name="Egli S."/>
            <person name="Spatafora J.W."/>
            <person name="Grigoriev I.V."/>
            <person name="Martin F.M."/>
        </authorList>
    </citation>
    <scope>NUCLEOTIDE SEQUENCE [LARGE SCALE GENOMIC DNA]</scope>
    <source>
        <strain evidence="2 3">CBS 207.34</strain>
    </source>
</reference>
<dbReference type="InterPro" id="IPR001810">
    <property type="entry name" value="F-box_dom"/>
</dbReference>
<proteinExistence type="predicted"/>
<evidence type="ECO:0000259" key="1">
    <source>
        <dbReference type="PROSITE" id="PS50181"/>
    </source>
</evidence>
<organism evidence="2 3">
    <name type="scientific">Glonium stellatum</name>
    <dbReference type="NCBI Taxonomy" id="574774"/>
    <lineage>
        <taxon>Eukaryota</taxon>
        <taxon>Fungi</taxon>
        <taxon>Dikarya</taxon>
        <taxon>Ascomycota</taxon>
        <taxon>Pezizomycotina</taxon>
        <taxon>Dothideomycetes</taxon>
        <taxon>Pleosporomycetidae</taxon>
        <taxon>Gloniales</taxon>
        <taxon>Gloniaceae</taxon>
        <taxon>Glonium</taxon>
    </lineage>
</organism>
<evidence type="ECO:0000313" key="2">
    <source>
        <dbReference type="EMBL" id="OCL03751.1"/>
    </source>
</evidence>
<accession>A0A8E2ERX4</accession>
<dbReference type="AlphaFoldDB" id="A0A8E2ERX4"/>
<evidence type="ECO:0000313" key="3">
    <source>
        <dbReference type="Proteomes" id="UP000250140"/>
    </source>
</evidence>
<protein>
    <recommendedName>
        <fullName evidence="1">F-box domain-containing protein</fullName>
    </recommendedName>
</protein>
<feature type="domain" description="F-box" evidence="1">
    <location>
        <begin position="1"/>
        <end position="49"/>
    </location>
</feature>
<keyword evidence="3" id="KW-1185">Reference proteome</keyword>
<dbReference type="EMBL" id="KV750692">
    <property type="protein sequence ID" value="OCL03751.1"/>
    <property type="molecule type" value="Genomic_DNA"/>
</dbReference>
<sequence length="375" mass="43151">MARLTCLPAELHCAIASLLRPRDIVNLRASCRAVRIVLTKQENRIVQKIIAHRYSFLATKVPLPQERISIDPKVHEAMETDTSLDWSRSRRLGRAYPISKLEYPPHFCKCASCVYAWQLIWEKTYEALWHDWMIGLEERHDGINSDVRLGDFVTARMQAFVAEIAQSQLAYAYLLDYLLENLAKYLGRKISRIVDRAIASPVAGLCQPTGYSVPDFDIDSRYDDWIRDLVDHDNSDRPAREREWRGSVTRRHSKPMGLISGGFAFLSDELEPNKSMNPGLGHNILQYLAEMKVLIDYDEDIEAHEASLQERLGAEAVRNNAVIDWAPSPSQYHSQAIQLRMERLFRFIALSVSYDGQDHVWFPTILSERVFMSWG</sequence>
<dbReference type="PROSITE" id="PS50181">
    <property type="entry name" value="FBOX"/>
    <property type="match status" value="1"/>
</dbReference>
<dbReference type="Proteomes" id="UP000250140">
    <property type="component" value="Unassembled WGS sequence"/>
</dbReference>
<gene>
    <name evidence="2" type="ORF">AOQ84DRAFT_392051</name>
</gene>